<evidence type="ECO:0000256" key="3">
    <source>
        <dbReference type="ARBA" id="ARBA00017877"/>
    </source>
</evidence>
<feature type="non-terminal residue" evidence="8">
    <location>
        <position position="1"/>
    </location>
</feature>
<evidence type="ECO:0000256" key="1">
    <source>
        <dbReference type="ARBA" id="ARBA00004141"/>
    </source>
</evidence>
<keyword evidence="5 7" id="KW-1133">Transmembrane helix</keyword>
<keyword evidence="9" id="KW-1185">Reference proteome</keyword>
<sequence length="207" mass="23810">RQRIQRIEMWILFFISILGLLALVLLTTLALAAGLYYLAELIEEYTVITGKILRKIIIVEIVLYLLLYFEDFPAALVICGVTHHVANFLMIEKFPYFELLSTSSIVSFFTLIYCHYAAFAHLEEHFYTGTEALGFFTVCLWLIPFVFLISLSANENVLPTLAENINHAGSEEVFAAYYSKKRQRSGLLSVITNLKEKLFSSRERKLY</sequence>
<keyword evidence="6 7" id="KW-0472">Membrane</keyword>
<dbReference type="AlphaFoldDB" id="A0AA88L0Q7"/>
<dbReference type="GO" id="GO:0006888">
    <property type="term" value="P:endoplasmic reticulum to Golgi vesicle-mediated transport"/>
    <property type="evidence" value="ECO:0007669"/>
    <property type="project" value="InterPro"/>
</dbReference>
<dbReference type="GO" id="GO:0000139">
    <property type="term" value="C:Golgi membrane"/>
    <property type="evidence" value="ECO:0007669"/>
    <property type="project" value="TreeGrafter"/>
</dbReference>
<feature type="transmembrane region" description="Helical" evidence="7">
    <location>
        <begin position="12"/>
        <end position="36"/>
    </location>
</feature>
<name>A0AA88L0Q7_ARTSF</name>
<dbReference type="PANTHER" id="PTHR13144">
    <property type="entry name" value="TEX261 PROTEIN"/>
    <property type="match status" value="1"/>
</dbReference>
<comment type="similarity">
    <text evidence="2">Belongs to the SVP26 family.</text>
</comment>
<evidence type="ECO:0000313" key="8">
    <source>
        <dbReference type="EMBL" id="KAK2712152.1"/>
    </source>
</evidence>
<evidence type="ECO:0000256" key="2">
    <source>
        <dbReference type="ARBA" id="ARBA00008096"/>
    </source>
</evidence>
<dbReference type="GO" id="GO:0030134">
    <property type="term" value="C:COPII-coated ER to Golgi transport vesicle"/>
    <property type="evidence" value="ECO:0007669"/>
    <property type="project" value="TreeGrafter"/>
</dbReference>
<accession>A0AA88L0Q7</accession>
<dbReference type="PANTHER" id="PTHR13144:SF0">
    <property type="entry name" value="PROTEIN TEX261"/>
    <property type="match status" value="1"/>
</dbReference>
<dbReference type="Pfam" id="PF04148">
    <property type="entry name" value="Erv26"/>
    <property type="match status" value="1"/>
</dbReference>
<organism evidence="8 9">
    <name type="scientific">Artemia franciscana</name>
    <name type="common">Brine shrimp</name>
    <name type="synonym">Artemia sanfranciscana</name>
    <dbReference type="NCBI Taxonomy" id="6661"/>
    <lineage>
        <taxon>Eukaryota</taxon>
        <taxon>Metazoa</taxon>
        <taxon>Ecdysozoa</taxon>
        <taxon>Arthropoda</taxon>
        <taxon>Crustacea</taxon>
        <taxon>Branchiopoda</taxon>
        <taxon>Anostraca</taxon>
        <taxon>Artemiidae</taxon>
        <taxon>Artemia</taxon>
    </lineage>
</organism>
<evidence type="ECO:0000313" key="9">
    <source>
        <dbReference type="Proteomes" id="UP001187531"/>
    </source>
</evidence>
<comment type="caution">
    <text evidence="8">The sequence shown here is derived from an EMBL/GenBank/DDBJ whole genome shotgun (WGS) entry which is preliminary data.</text>
</comment>
<feature type="transmembrane region" description="Helical" evidence="7">
    <location>
        <begin position="132"/>
        <end position="151"/>
    </location>
</feature>
<dbReference type="GO" id="GO:0005789">
    <property type="term" value="C:endoplasmic reticulum membrane"/>
    <property type="evidence" value="ECO:0007669"/>
    <property type="project" value="TreeGrafter"/>
</dbReference>
<reference evidence="8" key="1">
    <citation type="submission" date="2023-07" db="EMBL/GenBank/DDBJ databases">
        <title>Chromosome-level genome assembly of Artemia franciscana.</title>
        <authorList>
            <person name="Jo E."/>
        </authorList>
    </citation>
    <scope>NUCLEOTIDE SEQUENCE</scope>
    <source>
        <tissue evidence="8">Whole body</tissue>
    </source>
</reference>
<dbReference type="Proteomes" id="UP001187531">
    <property type="component" value="Unassembled WGS sequence"/>
</dbReference>
<comment type="subcellular location">
    <subcellularLocation>
        <location evidence="1">Membrane</location>
        <topology evidence="1">Multi-pass membrane protein</topology>
    </subcellularLocation>
</comment>
<dbReference type="EMBL" id="JAVRJZ010000015">
    <property type="protein sequence ID" value="KAK2712152.1"/>
    <property type="molecule type" value="Genomic_DNA"/>
</dbReference>
<protein>
    <recommendedName>
        <fullName evidence="3">Protein TEX261</fullName>
    </recommendedName>
</protein>
<evidence type="ECO:0000256" key="7">
    <source>
        <dbReference type="SAM" id="Phobius"/>
    </source>
</evidence>
<gene>
    <name evidence="8" type="ORF">QYM36_010998</name>
</gene>
<proteinExistence type="inferred from homology"/>
<feature type="transmembrane region" description="Helical" evidence="7">
    <location>
        <begin position="99"/>
        <end position="120"/>
    </location>
</feature>
<dbReference type="GO" id="GO:0097020">
    <property type="term" value="F:COPII receptor activity"/>
    <property type="evidence" value="ECO:0007669"/>
    <property type="project" value="InterPro"/>
</dbReference>
<evidence type="ECO:0000256" key="4">
    <source>
        <dbReference type="ARBA" id="ARBA00022692"/>
    </source>
</evidence>
<evidence type="ECO:0000256" key="5">
    <source>
        <dbReference type="ARBA" id="ARBA00022989"/>
    </source>
</evidence>
<feature type="transmembrane region" description="Helical" evidence="7">
    <location>
        <begin position="56"/>
        <end position="78"/>
    </location>
</feature>
<keyword evidence="4 7" id="KW-0812">Transmembrane</keyword>
<dbReference type="InterPro" id="IPR007277">
    <property type="entry name" value="Svp26/Tex261"/>
</dbReference>
<evidence type="ECO:0000256" key="6">
    <source>
        <dbReference type="ARBA" id="ARBA00023136"/>
    </source>
</evidence>